<evidence type="ECO:0000259" key="2">
    <source>
        <dbReference type="Pfam" id="PF02668"/>
    </source>
</evidence>
<accession>C3Y9Z8</accession>
<gene>
    <name evidence="3" type="ORF">BRAFLDRAFT_91666</name>
</gene>
<dbReference type="PANTHER" id="PTHR10696">
    <property type="entry name" value="GAMMA-BUTYROBETAINE HYDROXYLASE-RELATED"/>
    <property type="match status" value="1"/>
</dbReference>
<dbReference type="FunFam" id="3.60.130.10:FF:000010">
    <property type="entry name" value="TauD/TfdA family dioxygenase"/>
    <property type="match status" value="1"/>
</dbReference>
<dbReference type="AlphaFoldDB" id="C3Y9Z8"/>
<organism>
    <name type="scientific">Branchiostoma floridae</name>
    <name type="common">Florida lancelet</name>
    <name type="synonym">Amphioxus</name>
    <dbReference type="NCBI Taxonomy" id="7739"/>
    <lineage>
        <taxon>Eukaryota</taxon>
        <taxon>Metazoa</taxon>
        <taxon>Chordata</taxon>
        <taxon>Cephalochordata</taxon>
        <taxon>Leptocardii</taxon>
        <taxon>Amphioxiformes</taxon>
        <taxon>Branchiostomatidae</taxon>
        <taxon>Branchiostoma</taxon>
    </lineage>
</organism>
<evidence type="ECO:0000313" key="3">
    <source>
        <dbReference type="EMBL" id="EEN62907.1"/>
    </source>
</evidence>
<dbReference type="SUPFAM" id="SSF51197">
    <property type="entry name" value="Clavaminate synthase-like"/>
    <property type="match status" value="1"/>
</dbReference>
<dbReference type="STRING" id="7739.C3Y9Z8"/>
<dbReference type="EMBL" id="GG666493">
    <property type="protein sequence ID" value="EEN62907.1"/>
    <property type="molecule type" value="Genomic_DNA"/>
</dbReference>
<dbReference type="InterPro" id="IPR050411">
    <property type="entry name" value="AlphaKG_dependent_hydroxylases"/>
</dbReference>
<dbReference type="Pfam" id="PF02668">
    <property type="entry name" value="TauD"/>
    <property type="match status" value="1"/>
</dbReference>
<dbReference type="InParanoid" id="C3Y9Z8"/>
<dbReference type="eggNOG" id="ENOG502QRUR">
    <property type="taxonomic scope" value="Eukaryota"/>
</dbReference>
<dbReference type="Gene3D" id="3.60.130.10">
    <property type="entry name" value="Clavaminate synthase-like"/>
    <property type="match status" value="1"/>
</dbReference>
<sequence>MAAILVPATRSEMLRTVTAMRNRIICTLTHDSKETAMWNRMGFKVHKNHMSTSFGTEVNLVETHVDWGSQAKLHPARIRGRKWLPGSTSLNFPEFLKPPKDGFPYVFTPQEDTTASPEECAVAVRKVVHEVLEKSNNGAVLFRGLPLQTAEDFSRVVNSLGLKLMRYEGGVAVRSEIAKGVNTASDEPPEFCIEPHNELSYTSHFPEKIIFFCLDPPSPGAGGETVISDVREILPRLDKDVVDKFEKLGVMYWHHLPSHTPGAYHYWQKSFQTEDRAVVEKHMLENNTNWRWEDDNLSWWITLPPMFKYRGEKLWFCSVHVNNASYFSAHPLWFNKDIPDHHFPFHTYYGDGTDIEAEVLQHIRDVHWQVSMGFQMQKGDFLVLNNMYCQHARLGFTGKRKLAVALAKQDQVYLEDC</sequence>
<name>C3Y9Z8_BRAFL</name>
<dbReference type="InterPro" id="IPR003819">
    <property type="entry name" value="TauD/TfdA-like"/>
</dbReference>
<evidence type="ECO:0000256" key="1">
    <source>
        <dbReference type="ARBA" id="ARBA00023002"/>
    </source>
</evidence>
<dbReference type="PANTHER" id="PTHR10696:SF21">
    <property type="entry name" value="TAUD_TFDA-LIKE DOMAIN-CONTAINING PROTEIN"/>
    <property type="match status" value="1"/>
</dbReference>
<feature type="domain" description="TauD/TfdA-like" evidence="2">
    <location>
        <begin position="125"/>
        <end position="405"/>
    </location>
</feature>
<keyword evidence="1" id="KW-0560">Oxidoreductase</keyword>
<dbReference type="GO" id="GO:0016491">
    <property type="term" value="F:oxidoreductase activity"/>
    <property type="evidence" value="ECO:0007669"/>
    <property type="project" value="UniProtKB-KW"/>
</dbReference>
<reference evidence="3" key="1">
    <citation type="journal article" date="2008" name="Nature">
        <title>The amphioxus genome and the evolution of the chordate karyotype.</title>
        <authorList>
            <consortium name="US DOE Joint Genome Institute (JGI-PGF)"/>
            <person name="Putnam N.H."/>
            <person name="Butts T."/>
            <person name="Ferrier D.E.K."/>
            <person name="Furlong R.F."/>
            <person name="Hellsten U."/>
            <person name="Kawashima T."/>
            <person name="Robinson-Rechavi M."/>
            <person name="Shoguchi E."/>
            <person name="Terry A."/>
            <person name="Yu J.-K."/>
            <person name="Benito-Gutierrez E.L."/>
            <person name="Dubchak I."/>
            <person name="Garcia-Fernandez J."/>
            <person name="Gibson-Brown J.J."/>
            <person name="Grigoriev I.V."/>
            <person name="Horton A.C."/>
            <person name="de Jong P.J."/>
            <person name="Jurka J."/>
            <person name="Kapitonov V.V."/>
            <person name="Kohara Y."/>
            <person name="Kuroki Y."/>
            <person name="Lindquist E."/>
            <person name="Lucas S."/>
            <person name="Osoegawa K."/>
            <person name="Pennacchio L.A."/>
            <person name="Salamov A.A."/>
            <person name="Satou Y."/>
            <person name="Sauka-Spengler T."/>
            <person name="Schmutz J."/>
            <person name="Shin-I T."/>
            <person name="Toyoda A."/>
            <person name="Bronner-Fraser M."/>
            <person name="Fujiyama A."/>
            <person name="Holland L.Z."/>
            <person name="Holland P.W.H."/>
            <person name="Satoh N."/>
            <person name="Rokhsar D.S."/>
        </authorList>
    </citation>
    <scope>NUCLEOTIDE SEQUENCE [LARGE SCALE GENOMIC DNA]</scope>
    <source>
        <strain evidence="3">S238N-H82</strain>
        <tissue evidence="3">Testes</tissue>
    </source>
</reference>
<dbReference type="InterPro" id="IPR042098">
    <property type="entry name" value="TauD-like_sf"/>
</dbReference>
<protein>
    <recommendedName>
        <fullName evidence="2">TauD/TfdA-like domain-containing protein</fullName>
    </recommendedName>
</protein>
<proteinExistence type="predicted"/>